<dbReference type="SUPFAM" id="SSF53850">
    <property type="entry name" value="Periplasmic binding protein-like II"/>
    <property type="match status" value="1"/>
</dbReference>
<dbReference type="SMART" id="SM00062">
    <property type="entry name" value="PBPb"/>
    <property type="match status" value="1"/>
</dbReference>
<dbReference type="InterPro" id="IPR015168">
    <property type="entry name" value="SsuA/THI5"/>
</dbReference>
<dbReference type="Proteomes" id="UP001482513">
    <property type="component" value="Unassembled WGS sequence"/>
</dbReference>
<dbReference type="RefSeq" id="WP_242021353.1">
    <property type="nucleotide sequence ID" value="NZ_JAMPKX010000016.1"/>
</dbReference>
<comment type="similarity">
    <text evidence="2">Belongs to the bacterial solute-binding protein SsuA/TauA family.</text>
</comment>
<proteinExistence type="inferred from homology"/>
<name>A0ABV0KAQ9_9CYAN</name>
<organism evidence="6 7">
    <name type="scientific">Leptolyngbya subtilissima DQ-A4</name>
    <dbReference type="NCBI Taxonomy" id="2933933"/>
    <lineage>
        <taxon>Bacteria</taxon>
        <taxon>Bacillati</taxon>
        <taxon>Cyanobacteriota</taxon>
        <taxon>Cyanophyceae</taxon>
        <taxon>Leptolyngbyales</taxon>
        <taxon>Leptolyngbyaceae</taxon>
        <taxon>Leptolyngbya group</taxon>
        <taxon>Leptolyngbya</taxon>
    </lineage>
</organism>
<accession>A0ABV0KAQ9</accession>
<dbReference type="InterPro" id="IPR001638">
    <property type="entry name" value="Solute-binding_3/MltF_N"/>
</dbReference>
<feature type="domain" description="Solute-binding protein family 3/N-terminal" evidence="5">
    <location>
        <begin position="66"/>
        <end position="281"/>
    </location>
</feature>
<dbReference type="Pfam" id="PF09084">
    <property type="entry name" value="NMT1"/>
    <property type="match status" value="1"/>
</dbReference>
<sequence>MLRFRSLRFSPLQIRPLSRVGRRQWLRGMLAITTAFCIAVLNGCAQPSPSSNATSSGATAAAAPSAVRIDFAYYNPVSLVLKAKGWLEEDLAKDNVNVEWVQSQGSNKALELLNSRSIDFGSTAGAAALLGKANGNPIKSVYIYSKPEWTALVTRPDTGISKVEDLKGKKVAATKGTDPHIFLLRALDQVGLSESDLEVVQLQHADGRTALERGDVDAWAGLDPHMAKTELEQGSKLFFRNPDLNTYGFLNVREEFANTHPAYVERVLAAYEKARQWSLENPAELELILAEAAGLEKNVAAKQLERTDLSNSVIGTVHKDTIAAAGDVLKKSGVVPANTDVNAVVDSLVDPQFIEKVAAR</sequence>
<dbReference type="Gene3D" id="3.40.190.10">
    <property type="entry name" value="Periplasmic binding protein-like II"/>
    <property type="match status" value="2"/>
</dbReference>
<keyword evidence="7" id="KW-1185">Reference proteome</keyword>
<evidence type="ECO:0000256" key="2">
    <source>
        <dbReference type="ARBA" id="ARBA00010742"/>
    </source>
</evidence>
<gene>
    <name evidence="6" type="ORF">NC992_23455</name>
</gene>
<comment type="subcellular location">
    <subcellularLocation>
        <location evidence="1">Periplasm</location>
    </subcellularLocation>
</comment>
<protein>
    <submittedName>
        <fullName evidence="6">Aliphatic sulfonate ABC transporter substrate-binding protein</fullName>
    </submittedName>
</protein>
<dbReference type="PANTHER" id="PTHR30024">
    <property type="entry name" value="ALIPHATIC SULFONATES-BINDING PROTEIN-RELATED"/>
    <property type="match status" value="1"/>
</dbReference>
<keyword evidence="4" id="KW-0732">Signal</keyword>
<keyword evidence="3" id="KW-0813">Transport</keyword>
<dbReference type="EMBL" id="JAMPKX010000016">
    <property type="protein sequence ID" value="MEP0949851.1"/>
    <property type="molecule type" value="Genomic_DNA"/>
</dbReference>
<comment type="caution">
    <text evidence="6">The sequence shown here is derived from an EMBL/GenBank/DDBJ whole genome shotgun (WGS) entry which is preliminary data.</text>
</comment>
<evidence type="ECO:0000256" key="4">
    <source>
        <dbReference type="ARBA" id="ARBA00022729"/>
    </source>
</evidence>
<evidence type="ECO:0000256" key="1">
    <source>
        <dbReference type="ARBA" id="ARBA00004418"/>
    </source>
</evidence>
<dbReference type="InterPro" id="IPR010067">
    <property type="entry name" value="ABC_SsuA_sub-bd"/>
</dbReference>
<reference evidence="6 7" key="1">
    <citation type="submission" date="2022-04" db="EMBL/GenBank/DDBJ databases">
        <title>Positive selection, recombination, and allopatry shape intraspecific diversity of widespread and dominant cyanobacteria.</title>
        <authorList>
            <person name="Wei J."/>
            <person name="Shu W."/>
            <person name="Hu C."/>
        </authorList>
    </citation>
    <scope>NUCLEOTIDE SEQUENCE [LARGE SCALE GENOMIC DNA]</scope>
    <source>
        <strain evidence="6 7">DQ-A4</strain>
    </source>
</reference>
<evidence type="ECO:0000313" key="7">
    <source>
        <dbReference type="Proteomes" id="UP001482513"/>
    </source>
</evidence>
<evidence type="ECO:0000259" key="5">
    <source>
        <dbReference type="SMART" id="SM00062"/>
    </source>
</evidence>
<evidence type="ECO:0000256" key="3">
    <source>
        <dbReference type="ARBA" id="ARBA00022448"/>
    </source>
</evidence>
<dbReference type="PANTHER" id="PTHR30024:SF21">
    <property type="entry name" value="ABC TRANSPORTER SUBSTRATE-BINDING PROTEIN"/>
    <property type="match status" value="1"/>
</dbReference>
<dbReference type="NCBIfam" id="TIGR01728">
    <property type="entry name" value="SsuA_fam"/>
    <property type="match status" value="1"/>
</dbReference>
<evidence type="ECO:0000313" key="6">
    <source>
        <dbReference type="EMBL" id="MEP0949851.1"/>
    </source>
</evidence>